<feature type="region of interest" description="Disordered" evidence="1">
    <location>
        <begin position="77"/>
        <end position="107"/>
    </location>
</feature>
<protein>
    <submittedName>
        <fullName evidence="2">Uncharacterized protein</fullName>
    </submittedName>
</protein>
<dbReference type="Proteomes" id="UP001556367">
    <property type="component" value="Unassembled WGS sequence"/>
</dbReference>
<gene>
    <name evidence="2" type="ORF">HGRIS_000787</name>
</gene>
<keyword evidence="3" id="KW-1185">Reference proteome</keyword>
<evidence type="ECO:0000313" key="3">
    <source>
        <dbReference type="Proteomes" id="UP001556367"/>
    </source>
</evidence>
<evidence type="ECO:0000256" key="1">
    <source>
        <dbReference type="SAM" id="MobiDB-lite"/>
    </source>
</evidence>
<organism evidence="2 3">
    <name type="scientific">Hohenbuehelia grisea</name>
    <dbReference type="NCBI Taxonomy" id="104357"/>
    <lineage>
        <taxon>Eukaryota</taxon>
        <taxon>Fungi</taxon>
        <taxon>Dikarya</taxon>
        <taxon>Basidiomycota</taxon>
        <taxon>Agaricomycotina</taxon>
        <taxon>Agaricomycetes</taxon>
        <taxon>Agaricomycetidae</taxon>
        <taxon>Agaricales</taxon>
        <taxon>Pleurotineae</taxon>
        <taxon>Pleurotaceae</taxon>
        <taxon>Hohenbuehelia</taxon>
    </lineage>
</organism>
<name>A0ABR3IPQ6_9AGAR</name>
<feature type="region of interest" description="Disordered" evidence="1">
    <location>
        <begin position="1"/>
        <end position="23"/>
    </location>
</feature>
<feature type="compositionally biased region" description="Low complexity" evidence="1">
    <location>
        <begin position="90"/>
        <end position="104"/>
    </location>
</feature>
<proteinExistence type="predicted"/>
<dbReference type="EMBL" id="JASNQZ010000018">
    <property type="protein sequence ID" value="KAL0945278.1"/>
    <property type="molecule type" value="Genomic_DNA"/>
</dbReference>
<comment type="caution">
    <text evidence="2">The sequence shown here is derived from an EMBL/GenBank/DDBJ whole genome shotgun (WGS) entry which is preliminary data.</text>
</comment>
<sequence length="167" mass="18874">MGPGTYLLVRSSPSTQSPIERPTSDCLMVYCPPPPRYPPPTPPCLAESHTDTEYAFYSPCGSKSFRRMSEPVPGIPDPWNWPGFHEEEISPTASPITSPISDSPNGSPSFYERIIRDLQKELQMRERGDRTRTEKIRGGLTMAGIRLRVKVYSARKSLRRHSNIILR</sequence>
<evidence type="ECO:0000313" key="2">
    <source>
        <dbReference type="EMBL" id="KAL0945278.1"/>
    </source>
</evidence>
<accession>A0ABR3IPQ6</accession>
<reference evidence="3" key="1">
    <citation type="submission" date="2024-06" db="EMBL/GenBank/DDBJ databases">
        <title>Multi-omics analyses provide insights into the biosynthesis of the anticancer antibiotic pleurotin in Hohenbuehelia grisea.</title>
        <authorList>
            <person name="Weaver J.A."/>
            <person name="Alberti F."/>
        </authorList>
    </citation>
    <scope>NUCLEOTIDE SEQUENCE [LARGE SCALE GENOMIC DNA]</scope>
    <source>
        <strain evidence="3">T-177</strain>
    </source>
</reference>